<comment type="caution">
    <text evidence="3">The sequence shown here is derived from an EMBL/GenBank/DDBJ whole genome shotgun (WGS) entry which is preliminary data.</text>
</comment>
<dbReference type="InterPro" id="IPR045851">
    <property type="entry name" value="AMP-bd_C_sf"/>
</dbReference>
<dbReference type="Gene3D" id="3.40.50.12780">
    <property type="entry name" value="N-terminal domain of ligase-like"/>
    <property type="match status" value="1"/>
</dbReference>
<dbReference type="PANTHER" id="PTHR43201:SF32">
    <property type="entry name" value="2-SUCCINYLBENZOATE--COA LIGASE, CHLOROPLASTIC_PEROXISOMAL"/>
    <property type="match status" value="1"/>
</dbReference>
<protein>
    <submittedName>
        <fullName evidence="3">AMP-binding protein</fullName>
    </submittedName>
</protein>
<dbReference type="InterPro" id="IPR020845">
    <property type="entry name" value="AMP-binding_CS"/>
</dbReference>
<dbReference type="Proteomes" id="UP001597145">
    <property type="component" value="Unassembled WGS sequence"/>
</dbReference>
<evidence type="ECO:0000259" key="2">
    <source>
        <dbReference type="Pfam" id="PF13193"/>
    </source>
</evidence>
<evidence type="ECO:0000313" key="4">
    <source>
        <dbReference type="Proteomes" id="UP001597145"/>
    </source>
</evidence>
<dbReference type="EMBL" id="JBHUCP010000012">
    <property type="protein sequence ID" value="MFD1531453.1"/>
    <property type="molecule type" value="Genomic_DNA"/>
</dbReference>
<dbReference type="Pfam" id="PF00501">
    <property type="entry name" value="AMP-binding"/>
    <property type="match status" value="1"/>
</dbReference>
<accession>A0ABW4FLF6</accession>
<dbReference type="InterPro" id="IPR042099">
    <property type="entry name" value="ANL_N_sf"/>
</dbReference>
<dbReference type="SUPFAM" id="SSF56801">
    <property type="entry name" value="Acetyl-CoA synthetase-like"/>
    <property type="match status" value="1"/>
</dbReference>
<evidence type="ECO:0000259" key="1">
    <source>
        <dbReference type="Pfam" id="PF00501"/>
    </source>
</evidence>
<dbReference type="InterPro" id="IPR000873">
    <property type="entry name" value="AMP-dep_synth/lig_dom"/>
</dbReference>
<dbReference type="PROSITE" id="PS00455">
    <property type="entry name" value="AMP_BINDING"/>
    <property type="match status" value="1"/>
</dbReference>
<dbReference type="PANTHER" id="PTHR43201">
    <property type="entry name" value="ACYL-COA SYNTHETASE"/>
    <property type="match status" value="1"/>
</dbReference>
<feature type="domain" description="AMP-binding enzyme C-terminal" evidence="2">
    <location>
        <begin position="425"/>
        <end position="500"/>
    </location>
</feature>
<reference evidence="4" key="1">
    <citation type="journal article" date="2019" name="Int. J. Syst. Evol. Microbiol.">
        <title>The Global Catalogue of Microorganisms (GCM) 10K type strain sequencing project: providing services to taxonomists for standard genome sequencing and annotation.</title>
        <authorList>
            <consortium name="The Broad Institute Genomics Platform"/>
            <consortium name="The Broad Institute Genome Sequencing Center for Infectious Disease"/>
            <person name="Wu L."/>
            <person name="Ma J."/>
        </authorList>
    </citation>
    <scope>NUCLEOTIDE SEQUENCE [LARGE SCALE GENOMIC DNA]</scope>
    <source>
        <strain evidence="4">JCM 12165</strain>
    </source>
</reference>
<keyword evidence="4" id="KW-1185">Reference proteome</keyword>
<dbReference type="Pfam" id="PF13193">
    <property type="entry name" value="AMP-binding_C"/>
    <property type="match status" value="1"/>
</dbReference>
<name>A0ABW4FLF6_9PSEU</name>
<gene>
    <name evidence="3" type="ORF">ACFSCY_18610</name>
</gene>
<evidence type="ECO:0000313" key="3">
    <source>
        <dbReference type="EMBL" id="MFD1531453.1"/>
    </source>
</evidence>
<dbReference type="RefSeq" id="WP_343978925.1">
    <property type="nucleotide sequence ID" value="NZ_BAAAJG010000010.1"/>
</dbReference>
<organism evidence="3 4">
    <name type="scientific">Pseudonocardia aurantiaca</name>
    <dbReference type="NCBI Taxonomy" id="75290"/>
    <lineage>
        <taxon>Bacteria</taxon>
        <taxon>Bacillati</taxon>
        <taxon>Actinomycetota</taxon>
        <taxon>Actinomycetes</taxon>
        <taxon>Pseudonocardiales</taxon>
        <taxon>Pseudonocardiaceae</taxon>
        <taxon>Pseudonocardia</taxon>
    </lineage>
</organism>
<proteinExistence type="predicted"/>
<dbReference type="InterPro" id="IPR025110">
    <property type="entry name" value="AMP-bd_C"/>
</dbReference>
<dbReference type="Gene3D" id="3.30.300.30">
    <property type="match status" value="1"/>
</dbReference>
<feature type="domain" description="AMP-dependent synthetase/ligase" evidence="1">
    <location>
        <begin position="10"/>
        <end position="374"/>
    </location>
</feature>
<sequence>MADAAKDWVRTNAGRYGDDLALENAETGERHTWRQLDQRAGALAGHLRDRYGVGVGDRVLLLAEGDTRTFEVQFACMRLGAILVPLNWRLAVPELVELAADVEPAVAILDGVWHDTGLKIAEATGVRHLLGWRCPGDSQDVEDYEAAIATATPAEPRTDLSVELPTHILHTSGTTGRPKGAITTVKTLSWHALNLAGRVNGGPGTKLLNPMPLFHAGGLTTIATPVLMTGGAVTTMRRFEPDRVLAVLGDPTQGVTHFTAPPIMWASLSALPGFADADFSTLRLAEVAGGVPPLPLLERWRSRGVVLQQAYGGTELGPAVTGMPRDAVADRPSSCGRAVPFTHVRLVTADGTDAATGEVGEVWLKGPSVTPGYWRKNGPVEPARTEDGWFRTGDAARRDADGFYYLVDRVKDMYKSGGENVAPAEVERVLITHPDVLDVAVVGIPDPTWGEVGRAFVVVRPGTTVTLDGLREFCRERIAGYKAPRSLVVVEDLPRNSTGKVSKAALRSHPADG</sequence>